<proteinExistence type="predicted"/>
<accession>A0A2V1IVB0</accession>
<evidence type="ECO:0000313" key="2">
    <source>
        <dbReference type="Proteomes" id="UP000244925"/>
    </source>
</evidence>
<keyword evidence="2" id="KW-1185">Reference proteome</keyword>
<reference evidence="2" key="1">
    <citation type="submission" date="2018-02" db="EMBL/GenBank/DDBJ databases">
        <authorList>
            <person name="Clavel T."/>
            <person name="Strowig T."/>
        </authorList>
    </citation>
    <scope>NUCLEOTIDE SEQUENCE [LARGE SCALE GENOMIC DNA]</scope>
    <source>
        <strain evidence="2">DSM 100764</strain>
    </source>
</reference>
<name>A0A2V1IVB0_9BACT</name>
<organism evidence="1 2">
    <name type="scientific">Paramuribaculum intestinale</name>
    <dbReference type="NCBI Taxonomy" id="2094151"/>
    <lineage>
        <taxon>Bacteria</taxon>
        <taxon>Pseudomonadati</taxon>
        <taxon>Bacteroidota</taxon>
        <taxon>Bacteroidia</taxon>
        <taxon>Bacteroidales</taxon>
        <taxon>Muribaculaceae</taxon>
        <taxon>Paramuribaculum</taxon>
    </lineage>
</organism>
<gene>
    <name evidence="1" type="ORF">C5O25_11455</name>
</gene>
<dbReference type="AlphaFoldDB" id="A0A2V1IVB0"/>
<sequence>MGTLLKSVIRYYQVWNPETSVLEKKSYTQVKEINFRIDLLHSSFIVEGGVKDMNTVKQSLRQIAYNEFTYAPLDTTLYSLLVKFSFDAILESIEEVVLTDYRTEKLFVGNYSAKLVDPFVKIDSLANYEKLIGRFKAVLSLSGRRVVIIANTKSNFIVIGSENDRLELMEYLTNKLLSNG</sequence>
<protein>
    <submittedName>
        <fullName evidence="1">Uncharacterized protein</fullName>
    </submittedName>
</protein>
<dbReference type="Proteomes" id="UP000244925">
    <property type="component" value="Unassembled WGS sequence"/>
</dbReference>
<dbReference type="EMBL" id="PUBV01000036">
    <property type="protein sequence ID" value="PWB06079.1"/>
    <property type="molecule type" value="Genomic_DNA"/>
</dbReference>
<comment type="caution">
    <text evidence="1">The sequence shown here is derived from an EMBL/GenBank/DDBJ whole genome shotgun (WGS) entry which is preliminary data.</text>
</comment>
<evidence type="ECO:0000313" key="1">
    <source>
        <dbReference type="EMBL" id="PWB06079.1"/>
    </source>
</evidence>